<comment type="caution">
    <text evidence="1">The sequence shown here is derived from an EMBL/GenBank/DDBJ whole genome shotgun (WGS) entry which is preliminary data.</text>
</comment>
<dbReference type="EMBL" id="PQXM01001517">
    <property type="protein sequence ID" value="TGO54402.1"/>
    <property type="molecule type" value="Genomic_DNA"/>
</dbReference>
<dbReference type="InterPro" id="IPR001227">
    <property type="entry name" value="Ac_transferase_dom_sf"/>
</dbReference>
<dbReference type="GO" id="GO:0016740">
    <property type="term" value="F:transferase activity"/>
    <property type="evidence" value="ECO:0007669"/>
    <property type="project" value="InterPro"/>
</dbReference>
<dbReference type="Gene3D" id="3.40.366.10">
    <property type="entry name" value="Malonyl-Coenzyme A Acyl Carrier Protein, domain 2"/>
    <property type="match status" value="1"/>
</dbReference>
<gene>
    <name evidence="1" type="ORF">BELL_1519g00020</name>
</gene>
<evidence type="ECO:0000313" key="1">
    <source>
        <dbReference type="EMBL" id="TGO54402.1"/>
    </source>
</evidence>
<dbReference type="InterPro" id="IPR016035">
    <property type="entry name" value="Acyl_Trfase/lysoPLipase"/>
</dbReference>
<evidence type="ECO:0000313" key="2">
    <source>
        <dbReference type="Proteomes" id="UP000297229"/>
    </source>
</evidence>
<name>A0A4Z1I4K5_9HELO</name>
<dbReference type="SUPFAM" id="SSF52151">
    <property type="entry name" value="FabD/lysophospholipase-like"/>
    <property type="match status" value="1"/>
</dbReference>
<sequence>MLNIGNNYENCLSEALSKFGVSRTTNPAQGQNPVFFSSVTAQQMPSNFKPGPRFWLQNLESPVRLTEAVEAALAADLGISQFFEMGPHSDLAGPPTQNRDNLGIKPKDLNYASTLSPVTRLLDPAGTLTMRGFTVNIERVNAIEK</sequence>
<accession>A0A4Z1I4K5</accession>
<dbReference type="Proteomes" id="UP000297229">
    <property type="component" value="Unassembled WGS sequence"/>
</dbReference>
<keyword evidence="2" id="KW-1185">Reference proteome</keyword>
<proteinExistence type="predicted"/>
<reference evidence="1 2" key="1">
    <citation type="submission" date="2017-12" db="EMBL/GenBank/DDBJ databases">
        <title>Comparative genomics of Botrytis spp.</title>
        <authorList>
            <person name="Valero-Jimenez C.A."/>
            <person name="Tapia P."/>
            <person name="Veloso J."/>
            <person name="Silva-Moreno E."/>
            <person name="Staats M."/>
            <person name="Valdes J.H."/>
            <person name="Van Kan J.A.L."/>
        </authorList>
    </citation>
    <scope>NUCLEOTIDE SEQUENCE [LARGE SCALE GENOMIC DNA]</scope>
    <source>
        <strain evidence="1 2">Be9601</strain>
    </source>
</reference>
<organism evidence="1 2">
    <name type="scientific">Botrytis elliptica</name>
    <dbReference type="NCBI Taxonomy" id="278938"/>
    <lineage>
        <taxon>Eukaryota</taxon>
        <taxon>Fungi</taxon>
        <taxon>Dikarya</taxon>
        <taxon>Ascomycota</taxon>
        <taxon>Pezizomycotina</taxon>
        <taxon>Leotiomycetes</taxon>
        <taxon>Helotiales</taxon>
        <taxon>Sclerotiniaceae</taxon>
        <taxon>Botrytis</taxon>
    </lineage>
</organism>
<protein>
    <submittedName>
        <fullName evidence="1">Uncharacterized protein</fullName>
    </submittedName>
</protein>
<dbReference type="STRING" id="278938.A0A4Z1I4K5"/>
<dbReference type="AlphaFoldDB" id="A0A4Z1I4K5"/>